<dbReference type="EMBL" id="LAZR01003427">
    <property type="protein sequence ID" value="KKN18434.1"/>
    <property type="molecule type" value="Genomic_DNA"/>
</dbReference>
<organism evidence="2">
    <name type="scientific">marine sediment metagenome</name>
    <dbReference type="NCBI Taxonomy" id="412755"/>
    <lineage>
        <taxon>unclassified sequences</taxon>
        <taxon>metagenomes</taxon>
        <taxon>ecological metagenomes</taxon>
    </lineage>
</organism>
<dbReference type="InterPro" id="IPR029432">
    <property type="entry name" value="Gp28/Gp37-like_dom"/>
</dbReference>
<proteinExistence type="predicted"/>
<comment type="caution">
    <text evidence="2">The sequence shown here is derived from an EMBL/GenBank/DDBJ whole genome shotgun (WGS) entry which is preliminary data.</text>
</comment>
<reference evidence="2" key="1">
    <citation type="journal article" date="2015" name="Nature">
        <title>Complex archaea that bridge the gap between prokaryotes and eukaryotes.</title>
        <authorList>
            <person name="Spang A."/>
            <person name="Saw J.H."/>
            <person name="Jorgensen S.L."/>
            <person name="Zaremba-Niedzwiedzka K."/>
            <person name="Martijn J."/>
            <person name="Lind A.E."/>
            <person name="van Eijk R."/>
            <person name="Schleper C."/>
            <person name="Guy L."/>
            <person name="Ettema T.J."/>
        </authorList>
    </citation>
    <scope>NUCLEOTIDE SEQUENCE</scope>
</reference>
<accession>A0A0F9NKI8</accession>
<dbReference type="Pfam" id="PF14594">
    <property type="entry name" value="Sipho_Gp37"/>
    <property type="match status" value="1"/>
</dbReference>
<gene>
    <name evidence="2" type="ORF">LCGC14_0955820</name>
</gene>
<sequence>MVASIAADYYIRLLSSLSQQVDLFDKVTAINFNHKLNGVGSFTLEFDDLTDARKNKFVLDGQVEIYRSVPGVGLDWYVEFPGFHRTEEETITKDKRQIFRSIGVGYNSLLQRTDIGYKEGTIRADKFDVAETVMKEYVEENCGPSATIVNGREIGGVFPYFSVQRDAALGPLWSGSRAFENLLDVMQAISIYAEIDFDVLRVGNPWFIFVTYNLLKGADRTIVGLDSATGKNAAGNYPVTLSVDLGNVQQAIYENNRLEEANVCIVLGDGEGSTREVLVRSDPASVNDSPWNRIEVARPSQPAFIPGLSEEAAAELKTFSMEQTGTEVLNELKAKEDFTFTPLQQPSTLYGLHYFMGDRITIKFRDFVTHKRIVGVQIRVQKDRENITLDVAAFTTGTQ</sequence>
<evidence type="ECO:0000259" key="1">
    <source>
        <dbReference type="Pfam" id="PF14594"/>
    </source>
</evidence>
<protein>
    <recommendedName>
        <fullName evidence="1">Gp28/Gp37-like domain-containing protein</fullName>
    </recommendedName>
</protein>
<feature type="domain" description="Gp28/Gp37-like" evidence="1">
    <location>
        <begin position="127"/>
        <end position="386"/>
    </location>
</feature>
<evidence type="ECO:0000313" key="2">
    <source>
        <dbReference type="EMBL" id="KKN18434.1"/>
    </source>
</evidence>
<dbReference type="AlphaFoldDB" id="A0A0F9NKI8"/>
<name>A0A0F9NKI8_9ZZZZ</name>